<protein>
    <recommendedName>
        <fullName evidence="1">VOC domain-containing protein</fullName>
    </recommendedName>
</protein>
<organism evidence="2 3">
    <name type="scientific">Paramicrobacterium humi</name>
    <dbReference type="NCBI Taxonomy" id="640635"/>
    <lineage>
        <taxon>Bacteria</taxon>
        <taxon>Bacillati</taxon>
        <taxon>Actinomycetota</taxon>
        <taxon>Actinomycetes</taxon>
        <taxon>Micrococcales</taxon>
        <taxon>Microbacteriaceae</taxon>
        <taxon>Paramicrobacterium</taxon>
    </lineage>
</organism>
<dbReference type="AlphaFoldDB" id="A0A1H4QNM1"/>
<evidence type="ECO:0000313" key="3">
    <source>
        <dbReference type="Proteomes" id="UP000199183"/>
    </source>
</evidence>
<dbReference type="PANTHER" id="PTHR33993">
    <property type="entry name" value="GLYOXALASE-RELATED"/>
    <property type="match status" value="1"/>
</dbReference>
<dbReference type="Gene3D" id="3.10.180.10">
    <property type="entry name" value="2,3-Dihydroxybiphenyl 1,2-Dioxygenase, domain 1"/>
    <property type="match status" value="1"/>
</dbReference>
<sequence length="118" mass="12383">MSETTNTVNYFEIGTPDPEAARAFYGEVFGWEFGPAGPAGYGTVNQGAGGLWDTSGIGAGAWAVFYVEVTDIQASVDAALSHGAQTVLPLVDNGVILFTHLADPAGNRFGIWQRKSAD</sequence>
<dbReference type="InterPro" id="IPR041581">
    <property type="entry name" value="Glyoxalase_6"/>
</dbReference>
<name>A0A1H4QNM1_9MICO</name>
<dbReference type="EMBL" id="FNRY01000001">
    <property type="protein sequence ID" value="SEC21185.1"/>
    <property type="molecule type" value="Genomic_DNA"/>
</dbReference>
<gene>
    <name evidence="2" type="ORF">SAMN04489806_2870</name>
</gene>
<dbReference type="OrthoDB" id="9793039at2"/>
<keyword evidence="3" id="KW-1185">Reference proteome</keyword>
<dbReference type="InterPro" id="IPR037523">
    <property type="entry name" value="VOC_core"/>
</dbReference>
<dbReference type="Pfam" id="PF18029">
    <property type="entry name" value="Glyoxalase_6"/>
    <property type="match status" value="1"/>
</dbReference>
<dbReference type="CDD" id="cd07247">
    <property type="entry name" value="SgaA_N_like"/>
    <property type="match status" value="1"/>
</dbReference>
<evidence type="ECO:0000313" key="2">
    <source>
        <dbReference type="EMBL" id="SEC21185.1"/>
    </source>
</evidence>
<dbReference type="PROSITE" id="PS51819">
    <property type="entry name" value="VOC"/>
    <property type="match status" value="1"/>
</dbReference>
<evidence type="ECO:0000259" key="1">
    <source>
        <dbReference type="PROSITE" id="PS51819"/>
    </source>
</evidence>
<dbReference type="SUPFAM" id="SSF54593">
    <property type="entry name" value="Glyoxalase/Bleomycin resistance protein/Dihydroxybiphenyl dioxygenase"/>
    <property type="match status" value="1"/>
</dbReference>
<dbReference type="RefSeq" id="WP_091185934.1">
    <property type="nucleotide sequence ID" value="NZ_FNRY01000001.1"/>
</dbReference>
<dbReference type="InterPro" id="IPR029068">
    <property type="entry name" value="Glyas_Bleomycin-R_OHBP_Dase"/>
</dbReference>
<dbReference type="Proteomes" id="UP000199183">
    <property type="component" value="Unassembled WGS sequence"/>
</dbReference>
<dbReference type="InterPro" id="IPR052164">
    <property type="entry name" value="Anthracycline_SecMetBiosynth"/>
</dbReference>
<reference evidence="2 3" key="1">
    <citation type="submission" date="2016-10" db="EMBL/GenBank/DDBJ databases">
        <authorList>
            <person name="de Groot N.N."/>
        </authorList>
    </citation>
    <scope>NUCLEOTIDE SEQUENCE [LARGE SCALE GENOMIC DNA]</scope>
    <source>
        <strain evidence="2 3">DSM 21799</strain>
    </source>
</reference>
<proteinExistence type="predicted"/>
<dbReference type="STRING" id="640635.SAMN04489806_2870"/>
<feature type="domain" description="VOC" evidence="1">
    <location>
        <begin position="7"/>
        <end position="114"/>
    </location>
</feature>
<accession>A0A1H4QNM1</accession>